<gene>
    <name evidence="1" type="ORF">EGI31_00815</name>
</gene>
<dbReference type="Proteomes" id="UP001204144">
    <property type="component" value="Unassembled WGS sequence"/>
</dbReference>
<dbReference type="InterPro" id="IPR046725">
    <property type="entry name" value="DUF6617"/>
</dbReference>
<sequence>MHPFENLKELLFGSQRPWLPENTNDAKYRSLLLELKEYEPIQNLNFELKFLRHINDKTQFYVRLIQNQKLQVLDQLIPEIINEQNPQVSKFLFNSLLTKQLQTFIKDIGKVLKEKNFDIGYINPKKNTFDIDSHHKSNAFIIQYLKFTTIQIYLELQRLFQITPNEELIEDDFYTTLLFEPIPDSSFLSKIIRLQVEQDHEVDAIVVKPPELPIKQEPSLFNPIKRDLANIRLSKVNFGIIKNEEQFALIETNLYEYRIIDIDYNFIKNKASSNSVLLAATIKVLIEKNYFRKGYAGFKGTVRDNDIREFLENRYNTDIKQQFRRFTEENKELALRKLPWLDSLPSLR</sequence>
<protein>
    <submittedName>
        <fullName evidence="1">Uncharacterized protein</fullName>
    </submittedName>
</protein>
<reference evidence="1 2" key="1">
    <citation type="submission" date="2018-11" db="EMBL/GenBank/DDBJ databases">
        <title>Novel bacteria species description.</title>
        <authorList>
            <person name="Han J.-H."/>
        </authorList>
    </citation>
    <scope>NUCLEOTIDE SEQUENCE [LARGE SCALE GENOMIC DNA]</scope>
    <source>
        <strain evidence="1 2">KCTC23259</strain>
    </source>
</reference>
<dbReference type="Pfam" id="PF20322">
    <property type="entry name" value="DUF6617"/>
    <property type="match status" value="1"/>
</dbReference>
<evidence type="ECO:0000313" key="2">
    <source>
        <dbReference type="Proteomes" id="UP001204144"/>
    </source>
</evidence>
<keyword evidence="2" id="KW-1185">Reference proteome</keyword>
<evidence type="ECO:0000313" key="1">
    <source>
        <dbReference type="EMBL" id="MCP9761478.1"/>
    </source>
</evidence>
<accession>A0AAE3GYF3</accession>
<organism evidence="1 2">
    <name type="scientific">Lacihabitans soyangensis</name>
    <dbReference type="NCBI Taxonomy" id="869394"/>
    <lineage>
        <taxon>Bacteria</taxon>
        <taxon>Pseudomonadati</taxon>
        <taxon>Bacteroidota</taxon>
        <taxon>Cytophagia</taxon>
        <taxon>Cytophagales</taxon>
        <taxon>Leadbetterellaceae</taxon>
        <taxon>Lacihabitans</taxon>
    </lineage>
</organism>
<proteinExistence type="predicted"/>
<dbReference type="RefSeq" id="WP_255035215.1">
    <property type="nucleotide sequence ID" value="NZ_RJUF01000001.1"/>
</dbReference>
<name>A0AAE3GYF3_9BACT</name>
<dbReference type="AlphaFoldDB" id="A0AAE3GYF3"/>
<dbReference type="EMBL" id="RJUF01000001">
    <property type="protein sequence ID" value="MCP9761478.1"/>
    <property type="molecule type" value="Genomic_DNA"/>
</dbReference>
<comment type="caution">
    <text evidence="1">The sequence shown here is derived from an EMBL/GenBank/DDBJ whole genome shotgun (WGS) entry which is preliminary data.</text>
</comment>